<evidence type="ECO:0000313" key="2">
    <source>
        <dbReference type="EMBL" id="MFD2113146.1"/>
    </source>
</evidence>
<protein>
    <recommendedName>
        <fullName evidence="4">DUF2306 domain-containing protein</fullName>
    </recommendedName>
</protein>
<proteinExistence type="predicted"/>
<feature type="transmembrane region" description="Helical" evidence="1">
    <location>
        <begin position="106"/>
        <end position="128"/>
    </location>
</feature>
<evidence type="ECO:0008006" key="4">
    <source>
        <dbReference type="Google" id="ProtNLM"/>
    </source>
</evidence>
<dbReference type="RefSeq" id="WP_386027840.1">
    <property type="nucleotide sequence ID" value="NZ_JBHUHX010000042.1"/>
</dbReference>
<feature type="transmembrane region" description="Helical" evidence="1">
    <location>
        <begin position="165"/>
        <end position="185"/>
    </location>
</feature>
<organism evidence="2 3">
    <name type="scientific">Thiorhodococcus fuscus</name>
    <dbReference type="NCBI Taxonomy" id="527200"/>
    <lineage>
        <taxon>Bacteria</taxon>
        <taxon>Pseudomonadati</taxon>
        <taxon>Pseudomonadota</taxon>
        <taxon>Gammaproteobacteria</taxon>
        <taxon>Chromatiales</taxon>
        <taxon>Chromatiaceae</taxon>
        <taxon>Thiorhodococcus</taxon>
    </lineage>
</organism>
<evidence type="ECO:0000313" key="3">
    <source>
        <dbReference type="Proteomes" id="UP001597337"/>
    </source>
</evidence>
<accession>A0ABW4YA88</accession>
<gene>
    <name evidence="2" type="ORF">ACFSJC_14940</name>
</gene>
<feature type="transmembrane region" description="Helical" evidence="1">
    <location>
        <begin position="38"/>
        <end position="58"/>
    </location>
</feature>
<dbReference type="Proteomes" id="UP001597337">
    <property type="component" value="Unassembled WGS sequence"/>
</dbReference>
<comment type="caution">
    <text evidence="2">The sequence shown here is derived from an EMBL/GenBank/DDBJ whole genome shotgun (WGS) entry which is preliminary data.</text>
</comment>
<feature type="transmembrane region" description="Helical" evidence="1">
    <location>
        <begin position="70"/>
        <end position="94"/>
    </location>
</feature>
<reference evidence="3" key="1">
    <citation type="journal article" date="2019" name="Int. J. Syst. Evol. Microbiol.">
        <title>The Global Catalogue of Microorganisms (GCM) 10K type strain sequencing project: providing services to taxonomists for standard genome sequencing and annotation.</title>
        <authorList>
            <consortium name="The Broad Institute Genomics Platform"/>
            <consortium name="The Broad Institute Genome Sequencing Center for Infectious Disease"/>
            <person name="Wu L."/>
            <person name="Ma J."/>
        </authorList>
    </citation>
    <scope>NUCLEOTIDE SEQUENCE [LARGE SCALE GENOMIC DNA]</scope>
    <source>
        <strain evidence="3">KACC 12597</strain>
    </source>
</reference>
<keyword evidence="1" id="KW-0812">Transmembrane</keyword>
<keyword evidence="1" id="KW-0472">Membrane</keyword>
<keyword evidence="3" id="KW-1185">Reference proteome</keyword>
<evidence type="ECO:0000256" key="1">
    <source>
        <dbReference type="SAM" id="Phobius"/>
    </source>
</evidence>
<feature type="transmembrane region" description="Helical" evidence="1">
    <location>
        <begin position="12"/>
        <end position="31"/>
    </location>
</feature>
<sequence>MLDFPVDLALYNFVPVVLTGAALWFLSLFVRDRVVDRYPLALLGGVLVFLGGLSKALWKLIAALAGVDVAWLAAALFPLMAPGFALVAVSVWSASRQLRGHRLLGGWRLAVSLILVAFIAAALRQWLWDIPRGWFLPLLVLASLGNLALSAQLIWAGLYLRRRSIALLFGVNLGMIFTLQPIAMATSKTMAMHWVEQTLTVLGTGCFALAAYLLWRASVREVKGGDRVKWPGS</sequence>
<keyword evidence="1" id="KW-1133">Transmembrane helix</keyword>
<dbReference type="EMBL" id="JBHUHX010000042">
    <property type="protein sequence ID" value="MFD2113146.1"/>
    <property type="molecule type" value="Genomic_DNA"/>
</dbReference>
<feature type="transmembrane region" description="Helical" evidence="1">
    <location>
        <begin position="134"/>
        <end position="158"/>
    </location>
</feature>
<feature type="transmembrane region" description="Helical" evidence="1">
    <location>
        <begin position="197"/>
        <end position="215"/>
    </location>
</feature>
<name>A0ABW4YA88_9GAMM</name>